<evidence type="ECO:0000256" key="1">
    <source>
        <dbReference type="ARBA" id="ARBA00008853"/>
    </source>
</evidence>
<protein>
    <submittedName>
        <fullName evidence="3">Gluconolactonase</fullName>
    </submittedName>
</protein>
<evidence type="ECO:0000313" key="4">
    <source>
        <dbReference type="Proteomes" id="UP000033519"/>
    </source>
</evidence>
<organism evidence="3 4">
    <name type="scientific">Devosia psychrophila</name>
    <dbReference type="NCBI Taxonomy" id="728005"/>
    <lineage>
        <taxon>Bacteria</taxon>
        <taxon>Pseudomonadati</taxon>
        <taxon>Pseudomonadota</taxon>
        <taxon>Alphaproteobacteria</taxon>
        <taxon>Hyphomicrobiales</taxon>
        <taxon>Devosiaceae</taxon>
        <taxon>Devosia</taxon>
    </lineage>
</organism>
<feature type="domain" description="SMP-30/Gluconolactonase/LRE-like region" evidence="2">
    <location>
        <begin position="24"/>
        <end position="273"/>
    </location>
</feature>
<dbReference type="InterPro" id="IPR011042">
    <property type="entry name" value="6-blade_b-propeller_TolB-like"/>
</dbReference>
<dbReference type="PANTHER" id="PTHR10907">
    <property type="entry name" value="REGUCALCIN"/>
    <property type="match status" value="1"/>
</dbReference>
<dbReference type="PANTHER" id="PTHR10907:SF47">
    <property type="entry name" value="REGUCALCIN"/>
    <property type="match status" value="1"/>
</dbReference>
<proteinExistence type="inferred from homology"/>
<dbReference type="PRINTS" id="PR01790">
    <property type="entry name" value="SMP30FAMILY"/>
</dbReference>
<accession>A0ABR5DZM0</accession>
<dbReference type="Proteomes" id="UP000033519">
    <property type="component" value="Unassembled WGS sequence"/>
</dbReference>
<keyword evidence="4" id="KW-1185">Reference proteome</keyword>
<evidence type="ECO:0000313" key="3">
    <source>
        <dbReference type="EMBL" id="KKC33485.1"/>
    </source>
</evidence>
<dbReference type="SUPFAM" id="SSF63829">
    <property type="entry name" value="Calcium-dependent phosphotriesterase"/>
    <property type="match status" value="1"/>
</dbReference>
<reference evidence="3 4" key="1">
    <citation type="submission" date="2015-03" db="EMBL/GenBank/DDBJ databases">
        <authorList>
            <person name="Lepp D."/>
            <person name="Hassan Y.I."/>
            <person name="Li X.-Z."/>
            <person name="Zhou T."/>
        </authorList>
    </citation>
    <scope>NUCLEOTIDE SEQUENCE [LARGE SCALE GENOMIC DNA]</scope>
    <source>
        <strain evidence="3 4">Cr7-05</strain>
    </source>
</reference>
<name>A0ABR5DZM0_9HYPH</name>
<evidence type="ECO:0000259" key="2">
    <source>
        <dbReference type="Pfam" id="PF08450"/>
    </source>
</evidence>
<comment type="caution">
    <text evidence="3">The sequence shown here is derived from an EMBL/GenBank/DDBJ whole genome shotgun (WGS) entry which is preliminary data.</text>
</comment>
<dbReference type="Gene3D" id="2.120.10.30">
    <property type="entry name" value="TolB, C-terminal domain"/>
    <property type="match status" value="1"/>
</dbReference>
<dbReference type="Pfam" id="PF08450">
    <property type="entry name" value="SGL"/>
    <property type="match status" value="1"/>
</dbReference>
<dbReference type="InterPro" id="IPR005511">
    <property type="entry name" value="SMP-30"/>
</dbReference>
<sequence length="321" mass="35133">MTVKFLRRRLGVSAELIFQAADTVGESIVWDDRRDRLVWVDIIGRRIQAFTPQTRHHQLWRLSGRPTSIGLGADGSAIVGMERHICRWDWIGEPAPLLEVEPLLPSNRLNEGVVGPDGAFWVGTMQNNIAADDSALDGLAATGRLYRYTADGRLQQVSDDTFGITNTFVFPSRNRLVTADTTKNALYGYEIGADGTLGPQQPFQQRFARGAPDGSCLDAEGGIWTARVAGGACLTRTLPDGSIDRIVELPCSWPTSCCFGGRELSTLYVTSARFTMTAEHLLARPQEGGLFALELGVKGMPVARFGANVTHQSRRRRLSTG</sequence>
<dbReference type="EMBL" id="LAPV01000090">
    <property type="protein sequence ID" value="KKC33485.1"/>
    <property type="molecule type" value="Genomic_DNA"/>
</dbReference>
<comment type="similarity">
    <text evidence="1">Belongs to the SMP-30/CGR1 family.</text>
</comment>
<gene>
    <name evidence="3" type="ORF">WH91_08100</name>
</gene>
<dbReference type="InterPro" id="IPR013658">
    <property type="entry name" value="SGL"/>
</dbReference>